<evidence type="ECO:0000256" key="2">
    <source>
        <dbReference type="ARBA" id="ARBA00022741"/>
    </source>
</evidence>
<dbReference type="InterPro" id="IPR008995">
    <property type="entry name" value="Mo/tungstate-bd_C_term_dom"/>
</dbReference>
<keyword evidence="4" id="KW-1278">Translocase</keyword>
<dbReference type="AlphaFoldDB" id="A0A5R9DX76"/>
<dbReference type="GO" id="GO:0005524">
    <property type="term" value="F:ATP binding"/>
    <property type="evidence" value="ECO:0007669"/>
    <property type="project" value="UniProtKB-KW"/>
</dbReference>
<dbReference type="InterPro" id="IPR003593">
    <property type="entry name" value="AAA+_ATPase"/>
</dbReference>
<dbReference type="InterPro" id="IPR012340">
    <property type="entry name" value="NA-bd_OB-fold"/>
</dbReference>
<proteinExistence type="predicted"/>
<dbReference type="SUPFAM" id="SSF52540">
    <property type="entry name" value="P-loop containing nucleoside triphosphate hydrolases"/>
    <property type="match status" value="1"/>
</dbReference>
<dbReference type="Pfam" id="PF00005">
    <property type="entry name" value="ABC_tran"/>
    <property type="match status" value="1"/>
</dbReference>
<comment type="caution">
    <text evidence="6">The sequence shown here is derived from an EMBL/GenBank/DDBJ whole genome shotgun (WGS) entry which is preliminary data.</text>
</comment>
<dbReference type="GO" id="GO:0016887">
    <property type="term" value="F:ATP hydrolysis activity"/>
    <property type="evidence" value="ECO:0007669"/>
    <property type="project" value="InterPro"/>
</dbReference>
<organism evidence="6 7">
    <name type="scientific">Ruoffia tabacinasalis</name>
    <dbReference type="NCBI Taxonomy" id="87458"/>
    <lineage>
        <taxon>Bacteria</taxon>
        <taxon>Bacillati</taxon>
        <taxon>Bacillota</taxon>
        <taxon>Bacilli</taxon>
        <taxon>Lactobacillales</taxon>
        <taxon>Aerococcaceae</taxon>
        <taxon>Ruoffia</taxon>
    </lineage>
</organism>
<feature type="domain" description="ABC transporter" evidence="5">
    <location>
        <begin position="3"/>
        <end position="233"/>
    </location>
</feature>
<evidence type="ECO:0000256" key="3">
    <source>
        <dbReference type="ARBA" id="ARBA00022840"/>
    </source>
</evidence>
<dbReference type="GO" id="GO:0140359">
    <property type="term" value="F:ABC-type transporter activity"/>
    <property type="evidence" value="ECO:0007669"/>
    <property type="project" value="UniProtKB-ARBA"/>
</dbReference>
<evidence type="ECO:0000259" key="5">
    <source>
        <dbReference type="PROSITE" id="PS50893"/>
    </source>
</evidence>
<dbReference type="SMART" id="SM00382">
    <property type="entry name" value="AAA"/>
    <property type="match status" value="1"/>
</dbReference>
<dbReference type="Pfam" id="PF08402">
    <property type="entry name" value="TOBE_2"/>
    <property type="match status" value="1"/>
</dbReference>
<dbReference type="InterPro" id="IPR017871">
    <property type="entry name" value="ABC_transporter-like_CS"/>
</dbReference>
<protein>
    <submittedName>
        <fullName evidence="6">ABC transporter ATP-binding protein</fullName>
    </submittedName>
</protein>
<dbReference type="FunFam" id="3.40.50.300:FF:000042">
    <property type="entry name" value="Maltose/maltodextrin ABC transporter, ATP-binding protein"/>
    <property type="match status" value="1"/>
</dbReference>
<reference evidence="6 7" key="1">
    <citation type="submission" date="2019-05" db="EMBL/GenBank/DDBJ databases">
        <title>The metagenome of a microbial culture collection derived from dairy environment covers the genomic content of the human microbiome.</title>
        <authorList>
            <person name="Roder T."/>
            <person name="Wuthrich D."/>
            <person name="Sattari Z."/>
            <person name="Von Ah U."/>
            <person name="Bar C."/>
            <person name="Ronchi F."/>
            <person name="Macpherson A.J."/>
            <person name="Ganal-Vonarburg S.C."/>
            <person name="Bruggmann R."/>
            <person name="Vergeres G."/>
        </authorList>
    </citation>
    <scope>NUCLEOTIDE SEQUENCE [LARGE SCALE GENOMIC DNA]</scope>
    <source>
        <strain evidence="6 7">FAM 24227</strain>
    </source>
</reference>
<accession>A0A5R9DX76</accession>
<dbReference type="Gene3D" id="3.40.50.300">
    <property type="entry name" value="P-loop containing nucleotide triphosphate hydrolases"/>
    <property type="match status" value="1"/>
</dbReference>
<dbReference type="GO" id="GO:0055052">
    <property type="term" value="C:ATP-binding cassette (ABC) transporter complex, substrate-binding subunit-containing"/>
    <property type="evidence" value="ECO:0007669"/>
    <property type="project" value="TreeGrafter"/>
</dbReference>
<sequence length="346" mass="39390">MQVRFEDVTLKFGDRTVLDRINFTLPSSELISFLGPSGSGKSTTLYLISGLLDATEGKIYFDDKEVTNLDPVKRGVGLVFQNYALYPHLTVLENIMFPLKMAKVSKKERRRIATEMAELTKIGDQLDKYPRQLSGGQQQRVAISRALAKSPSILLMDEPLSNLDARLRIEMREEIRRIQKETGVTTVFVTHDQEEALSIADHVMVLDDGEIQQMTDPVTLYEDPKNLFIAKFIGSPIINIFTKESRSINKKHSFYNKDWFHFGVRPEHLVVANEESHLLSATVERIERVGKDITVHLNNDSEKFIVSDVDTEGLNVGDTIYFNADEANTLYFDIEGNRLESRDKDE</sequence>
<evidence type="ECO:0000256" key="4">
    <source>
        <dbReference type="ARBA" id="ARBA00022967"/>
    </source>
</evidence>
<dbReference type="Gene3D" id="2.40.50.140">
    <property type="entry name" value="Nucleic acid-binding proteins"/>
    <property type="match status" value="1"/>
</dbReference>
<evidence type="ECO:0000313" key="6">
    <source>
        <dbReference type="EMBL" id="TLQ41242.1"/>
    </source>
</evidence>
<dbReference type="PROSITE" id="PS00211">
    <property type="entry name" value="ABC_TRANSPORTER_1"/>
    <property type="match status" value="1"/>
</dbReference>
<evidence type="ECO:0000313" key="7">
    <source>
        <dbReference type="Proteomes" id="UP000306420"/>
    </source>
</evidence>
<dbReference type="OrthoDB" id="9790614at2"/>
<dbReference type="RefSeq" id="WP_138404570.1">
    <property type="nucleotide sequence ID" value="NZ_VBSP01000018.1"/>
</dbReference>
<keyword evidence="2" id="KW-0547">Nucleotide-binding</keyword>
<dbReference type="SUPFAM" id="SSF50331">
    <property type="entry name" value="MOP-like"/>
    <property type="match status" value="1"/>
</dbReference>
<dbReference type="EMBL" id="VBSP01000018">
    <property type="protein sequence ID" value="TLQ41242.1"/>
    <property type="molecule type" value="Genomic_DNA"/>
</dbReference>
<gene>
    <name evidence="6" type="ORF">FEZ33_06375</name>
</gene>
<dbReference type="PANTHER" id="PTHR43875:SF1">
    <property type="entry name" value="OSMOPROTECTIVE COMPOUNDS UPTAKE ATP-BINDING PROTEIN GGTA"/>
    <property type="match status" value="1"/>
</dbReference>
<evidence type="ECO:0000256" key="1">
    <source>
        <dbReference type="ARBA" id="ARBA00022448"/>
    </source>
</evidence>
<dbReference type="InterPro" id="IPR027417">
    <property type="entry name" value="P-loop_NTPase"/>
</dbReference>
<dbReference type="InterPro" id="IPR013611">
    <property type="entry name" value="Transp-assoc_OB_typ2"/>
</dbReference>
<name>A0A5R9DX76_9LACT</name>
<dbReference type="PANTHER" id="PTHR43875">
    <property type="entry name" value="MALTODEXTRIN IMPORT ATP-BINDING PROTEIN MSMX"/>
    <property type="match status" value="1"/>
</dbReference>
<dbReference type="InterPro" id="IPR003439">
    <property type="entry name" value="ABC_transporter-like_ATP-bd"/>
</dbReference>
<keyword evidence="1" id="KW-0813">Transport</keyword>
<dbReference type="Proteomes" id="UP000306420">
    <property type="component" value="Unassembled WGS sequence"/>
</dbReference>
<keyword evidence="3 6" id="KW-0067">ATP-binding</keyword>
<dbReference type="InterPro" id="IPR047641">
    <property type="entry name" value="ABC_transpr_MalK/UgpC-like"/>
</dbReference>
<dbReference type="PROSITE" id="PS50893">
    <property type="entry name" value="ABC_TRANSPORTER_2"/>
    <property type="match status" value="1"/>
</dbReference>